<feature type="domain" description="ABC transmembrane type-1" evidence="9">
    <location>
        <begin position="290"/>
        <end position="479"/>
    </location>
</feature>
<dbReference type="Pfam" id="PF00497">
    <property type="entry name" value="SBP_bac_3"/>
    <property type="match status" value="1"/>
</dbReference>
<dbReference type="RefSeq" id="WP_234971665.1">
    <property type="nucleotide sequence ID" value="NZ_CP149446.1"/>
</dbReference>
<keyword evidence="2 8" id="KW-0813">Transport</keyword>
<dbReference type="STRING" id="89093.SAMN04488558_102134"/>
<dbReference type="GO" id="GO:0043190">
    <property type="term" value="C:ATP-binding cassette (ABC) transporter complex"/>
    <property type="evidence" value="ECO:0007669"/>
    <property type="project" value="InterPro"/>
</dbReference>
<feature type="transmembrane region" description="Helical" evidence="8">
    <location>
        <begin position="326"/>
        <end position="349"/>
    </location>
</feature>
<keyword evidence="5" id="KW-0029">Amino-acid transport</keyword>
<dbReference type="SUPFAM" id="SSF53850">
    <property type="entry name" value="Periplasmic binding protein-like II"/>
    <property type="match status" value="1"/>
</dbReference>
<dbReference type="NCBIfam" id="TIGR01726">
    <property type="entry name" value="HEQRo_perm_3TM"/>
    <property type="match status" value="1"/>
</dbReference>
<dbReference type="FunFam" id="1.10.3720.10:FF:000033">
    <property type="entry name" value="Polar amino acid ABC transporter permease"/>
    <property type="match status" value="1"/>
</dbReference>
<keyword evidence="11" id="KW-1185">Reference proteome</keyword>
<keyword evidence="4 8" id="KW-0812">Transmembrane</keyword>
<feature type="transmembrane region" description="Helical" evidence="8">
    <location>
        <begin position="458"/>
        <end position="478"/>
    </location>
</feature>
<dbReference type="Gene3D" id="3.40.190.10">
    <property type="entry name" value="Periplasmic binding protein-like II"/>
    <property type="match status" value="2"/>
</dbReference>
<dbReference type="PANTHER" id="PTHR30614">
    <property type="entry name" value="MEMBRANE COMPONENT OF AMINO ACID ABC TRANSPORTER"/>
    <property type="match status" value="1"/>
</dbReference>
<dbReference type="SMART" id="SM00062">
    <property type="entry name" value="PBPb"/>
    <property type="match status" value="1"/>
</dbReference>
<evidence type="ECO:0000256" key="1">
    <source>
        <dbReference type="ARBA" id="ARBA00004651"/>
    </source>
</evidence>
<evidence type="ECO:0000256" key="8">
    <source>
        <dbReference type="RuleBase" id="RU363032"/>
    </source>
</evidence>
<evidence type="ECO:0000256" key="2">
    <source>
        <dbReference type="ARBA" id="ARBA00022448"/>
    </source>
</evidence>
<evidence type="ECO:0000256" key="4">
    <source>
        <dbReference type="ARBA" id="ARBA00022692"/>
    </source>
</evidence>
<gene>
    <name evidence="10" type="ORF">SAMN04488558_102134</name>
</gene>
<evidence type="ECO:0000256" key="5">
    <source>
        <dbReference type="ARBA" id="ARBA00022970"/>
    </source>
</evidence>
<evidence type="ECO:0000313" key="10">
    <source>
        <dbReference type="EMBL" id="SEP82472.1"/>
    </source>
</evidence>
<organism evidence="10 11">
    <name type="scientific">Ignavigranum ruoffiae</name>
    <dbReference type="NCBI Taxonomy" id="89093"/>
    <lineage>
        <taxon>Bacteria</taxon>
        <taxon>Bacillati</taxon>
        <taxon>Bacillota</taxon>
        <taxon>Bacilli</taxon>
        <taxon>Lactobacillales</taxon>
        <taxon>Aerococcaceae</taxon>
        <taxon>Ignavigranum</taxon>
    </lineage>
</organism>
<dbReference type="InterPro" id="IPR043429">
    <property type="entry name" value="ArtM/GltK/GlnP/TcyL/YhdX-like"/>
</dbReference>
<dbReference type="Proteomes" id="UP000198833">
    <property type="component" value="Unassembled WGS sequence"/>
</dbReference>
<dbReference type="EMBL" id="FOEN01000002">
    <property type="protein sequence ID" value="SEP82472.1"/>
    <property type="molecule type" value="Genomic_DNA"/>
</dbReference>
<dbReference type="GO" id="GO:0022857">
    <property type="term" value="F:transmembrane transporter activity"/>
    <property type="evidence" value="ECO:0007669"/>
    <property type="project" value="InterPro"/>
</dbReference>
<evidence type="ECO:0000313" key="11">
    <source>
        <dbReference type="Proteomes" id="UP000198833"/>
    </source>
</evidence>
<keyword evidence="7 8" id="KW-0472">Membrane</keyword>
<feature type="transmembrane region" description="Helical" evidence="8">
    <location>
        <begin position="355"/>
        <end position="376"/>
    </location>
</feature>
<dbReference type="Gene3D" id="1.10.3720.10">
    <property type="entry name" value="MetI-like"/>
    <property type="match status" value="1"/>
</dbReference>
<keyword evidence="6 8" id="KW-1133">Transmembrane helix</keyword>
<comment type="subcellular location">
    <subcellularLocation>
        <location evidence="1 8">Cell membrane</location>
        <topology evidence="1 8">Multi-pass membrane protein</topology>
    </subcellularLocation>
</comment>
<reference evidence="10 11" key="1">
    <citation type="submission" date="2016-10" db="EMBL/GenBank/DDBJ databases">
        <authorList>
            <person name="de Groot N.N."/>
        </authorList>
    </citation>
    <scope>NUCLEOTIDE SEQUENCE [LARGE SCALE GENOMIC DNA]</scope>
    <source>
        <strain evidence="10 11">DSM 15695</strain>
    </source>
</reference>
<proteinExistence type="inferred from homology"/>
<dbReference type="Pfam" id="PF00528">
    <property type="entry name" value="BPD_transp_1"/>
    <property type="match status" value="1"/>
</dbReference>
<dbReference type="GO" id="GO:0006865">
    <property type="term" value="P:amino acid transport"/>
    <property type="evidence" value="ECO:0007669"/>
    <property type="project" value="UniProtKB-KW"/>
</dbReference>
<dbReference type="InterPro" id="IPR010065">
    <property type="entry name" value="AA_ABC_transptr_permease_3TM"/>
</dbReference>
<dbReference type="InterPro" id="IPR001638">
    <property type="entry name" value="Solute-binding_3/MltF_N"/>
</dbReference>
<accession>A0A1H9B0B6</accession>
<dbReference type="InterPro" id="IPR000515">
    <property type="entry name" value="MetI-like"/>
</dbReference>
<dbReference type="InterPro" id="IPR035906">
    <property type="entry name" value="MetI-like_sf"/>
</dbReference>
<evidence type="ECO:0000256" key="7">
    <source>
        <dbReference type="ARBA" id="ARBA00023136"/>
    </source>
</evidence>
<evidence type="ECO:0000259" key="9">
    <source>
        <dbReference type="PROSITE" id="PS50928"/>
    </source>
</evidence>
<keyword evidence="3" id="KW-1003">Cell membrane</keyword>
<feature type="transmembrane region" description="Helical" evidence="8">
    <location>
        <begin position="294"/>
        <end position="314"/>
    </location>
</feature>
<dbReference type="PROSITE" id="PS50928">
    <property type="entry name" value="ABC_TM1"/>
    <property type="match status" value="1"/>
</dbReference>
<dbReference type="PANTHER" id="PTHR30614:SF46">
    <property type="entry name" value="ABC TRANSPORTER MEMBRANE SPANNING PERMEASE-GLUTAMINE TRANSPORT"/>
    <property type="match status" value="1"/>
</dbReference>
<dbReference type="SUPFAM" id="SSF161098">
    <property type="entry name" value="MetI-like"/>
    <property type="match status" value="1"/>
</dbReference>
<protein>
    <submittedName>
        <fullName evidence="10">Amino acid ABC transporter substrate-binding protein, PAAT family /amino acid ABC transporter membrane protein, PAAT family</fullName>
    </submittedName>
</protein>
<evidence type="ECO:0000256" key="6">
    <source>
        <dbReference type="ARBA" id="ARBA00022989"/>
    </source>
</evidence>
<evidence type="ECO:0000256" key="3">
    <source>
        <dbReference type="ARBA" id="ARBA00022475"/>
    </source>
</evidence>
<comment type="similarity">
    <text evidence="8">Belongs to the binding-protein-dependent transport system permease family.</text>
</comment>
<name>A0A1H9B0B6_9LACT</name>
<dbReference type="CDD" id="cd06261">
    <property type="entry name" value="TM_PBP2"/>
    <property type="match status" value="1"/>
</dbReference>
<sequence length="488" mass="53828">MNTKSKKHKKSNKIGSVLFCWILFIFGLGLILPASQVLAQEKKTYSVITSTDYSPFEFTDENGELIGIDIEILEAIAEDQGFEIEYKIMPFSSGLQALESKQADGMIDGMGITDERKQSFDFSDPYFEAGSMFAVDAKSDIQKLEDLKGKQVATKIGSQGADIAERLKDQYGYKVTKFEDSVNMYQDVISGNSHAVIEDYPVMAYAVNTGTIDLRLIGEEIEKMPFGFAVSKGENKELLEMFNAGLKSIKDSGKYDEILDRYIGAEADETVDNSFFGQLKGNLPALMSGLYKTILITFASLFFAFVLGILLGMMRNSENSVLSSIALVYIDLMRGLPLLVLAFFIYFGIPQMTGIKFATPIAGILTLGLNAAAYIAEIVRGGIQAIPVGQMEAGRSLGLSKKTTMRKIILPQALKVMVPSFINQFVITLKDTSILSIIGLVELTQTGRIIIARTYQSGSIWLIVGLIYVILITILTKISNRLERELMV</sequence>
<dbReference type="AlphaFoldDB" id="A0A1H9B0B6"/>